<accession>A0A4R5DCR1</accession>
<sequence length="118" mass="13240">MARPTKPATVKLSKLVQFRVTDAESLQLQQVAEASGLTEADYCRGRILNSKPRRRKSDPDRLALIADLGSLGHIRADINQMLKDRWAYKYVTPEQVQKVFSDIEAIADKIQNVVSDGD</sequence>
<evidence type="ECO:0000313" key="2">
    <source>
        <dbReference type="Proteomes" id="UP000294850"/>
    </source>
</evidence>
<dbReference type="InterPro" id="IPR053842">
    <property type="entry name" value="NikA-like"/>
</dbReference>
<keyword evidence="2" id="KW-1185">Reference proteome</keyword>
<dbReference type="EMBL" id="SMFL01000031">
    <property type="protein sequence ID" value="TDE08053.1"/>
    <property type="molecule type" value="Genomic_DNA"/>
</dbReference>
<reference evidence="1 2" key="1">
    <citation type="submission" date="2019-03" db="EMBL/GenBank/DDBJ databases">
        <title>Dyadobacter AR-3-6 sp. nov., isolated from arctic soil.</title>
        <authorList>
            <person name="Chaudhary D.K."/>
        </authorList>
    </citation>
    <scope>NUCLEOTIDE SEQUENCE [LARGE SCALE GENOMIC DNA]</scope>
    <source>
        <strain evidence="1 2">AR-3-6</strain>
    </source>
</reference>
<evidence type="ECO:0008006" key="3">
    <source>
        <dbReference type="Google" id="ProtNLM"/>
    </source>
</evidence>
<organism evidence="1 2">
    <name type="scientific">Dyadobacter psychrotolerans</name>
    <dbReference type="NCBI Taxonomy" id="2541721"/>
    <lineage>
        <taxon>Bacteria</taxon>
        <taxon>Pseudomonadati</taxon>
        <taxon>Bacteroidota</taxon>
        <taxon>Cytophagia</taxon>
        <taxon>Cytophagales</taxon>
        <taxon>Spirosomataceae</taxon>
        <taxon>Dyadobacter</taxon>
    </lineage>
</organism>
<gene>
    <name evidence="1" type="ORF">E0F88_33245</name>
</gene>
<dbReference type="OrthoDB" id="681025at2"/>
<dbReference type="Proteomes" id="UP000294850">
    <property type="component" value="Unassembled WGS sequence"/>
</dbReference>
<protein>
    <recommendedName>
        <fullName evidence="3">Mobilization protein</fullName>
    </recommendedName>
</protein>
<dbReference type="RefSeq" id="WP_131963069.1">
    <property type="nucleotide sequence ID" value="NZ_SMFL01000031.1"/>
</dbReference>
<name>A0A4R5DCR1_9BACT</name>
<proteinExistence type="predicted"/>
<dbReference type="AlphaFoldDB" id="A0A4R5DCR1"/>
<dbReference type="Pfam" id="PF21983">
    <property type="entry name" value="NikA-like"/>
    <property type="match status" value="1"/>
</dbReference>
<evidence type="ECO:0000313" key="1">
    <source>
        <dbReference type="EMBL" id="TDE08053.1"/>
    </source>
</evidence>
<comment type="caution">
    <text evidence="1">The sequence shown here is derived from an EMBL/GenBank/DDBJ whole genome shotgun (WGS) entry which is preliminary data.</text>
</comment>